<evidence type="ECO:0008006" key="4">
    <source>
        <dbReference type="Google" id="ProtNLM"/>
    </source>
</evidence>
<feature type="signal peptide" evidence="1">
    <location>
        <begin position="1"/>
        <end position="22"/>
    </location>
</feature>
<dbReference type="Proteomes" id="UP000282076">
    <property type="component" value="Unassembled WGS sequence"/>
</dbReference>
<dbReference type="AlphaFoldDB" id="A0A494XY26"/>
<sequence length="131" mass="14878">MKRFLFISLVVCFLLAGCGAESKIAEIKFGDWSEHKDDLLVNERSTFKINENITLAFESSDKFGTRSLGVHLYKASNSQLLDSWDVDVDPDWSSYSSEFQTSEDDELEPGEYEIAIFKDTSRIGEGKFTIE</sequence>
<feature type="chain" id="PRO_5019814298" description="Intracellular proteinase inhibitor BsuPI domain-containing protein" evidence="1">
    <location>
        <begin position="23"/>
        <end position="131"/>
    </location>
</feature>
<name>A0A494XY26_9BACL</name>
<proteinExistence type="predicted"/>
<evidence type="ECO:0000313" key="2">
    <source>
        <dbReference type="EMBL" id="RKP55402.1"/>
    </source>
</evidence>
<dbReference type="PROSITE" id="PS51257">
    <property type="entry name" value="PROKAR_LIPOPROTEIN"/>
    <property type="match status" value="1"/>
</dbReference>
<dbReference type="RefSeq" id="WP_120976122.1">
    <property type="nucleotide sequence ID" value="NZ_RBZM01000004.1"/>
</dbReference>
<dbReference type="OrthoDB" id="193257at2"/>
<comment type="caution">
    <text evidence="2">The sequence shown here is derived from an EMBL/GenBank/DDBJ whole genome shotgun (WGS) entry which is preliminary data.</text>
</comment>
<keyword evidence="3" id="KW-1185">Reference proteome</keyword>
<evidence type="ECO:0000256" key="1">
    <source>
        <dbReference type="SAM" id="SignalP"/>
    </source>
</evidence>
<dbReference type="EMBL" id="RBZM01000004">
    <property type="protein sequence ID" value="RKP55402.1"/>
    <property type="molecule type" value="Genomic_DNA"/>
</dbReference>
<gene>
    <name evidence="2" type="ORF">D7Z26_09430</name>
</gene>
<accession>A0A494XY26</accession>
<keyword evidence="1" id="KW-0732">Signal</keyword>
<protein>
    <recommendedName>
        <fullName evidence="4">Intracellular proteinase inhibitor BsuPI domain-containing protein</fullName>
    </recommendedName>
</protein>
<reference evidence="2 3" key="1">
    <citation type="submission" date="2018-10" db="EMBL/GenBank/DDBJ databases">
        <title>Cohnella sp. M2MS4P-1, whole genome shotgun sequence.</title>
        <authorList>
            <person name="Tuo L."/>
        </authorList>
    </citation>
    <scope>NUCLEOTIDE SEQUENCE [LARGE SCALE GENOMIC DNA]</scope>
    <source>
        <strain evidence="2 3">M2MS4P-1</strain>
    </source>
</reference>
<organism evidence="2 3">
    <name type="scientific">Cohnella endophytica</name>
    <dbReference type="NCBI Taxonomy" id="2419778"/>
    <lineage>
        <taxon>Bacteria</taxon>
        <taxon>Bacillati</taxon>
        <taxon>Bacillota</taxon>
        <taxon>Bacilli</taxon>
        <taxon>Bacillales</taxon>
        <taxon>Paenibacillaceae</taxon>
        <taxon>Cohnella</taxon>
    </lineage>
</organism>
<evidence type="ECO:0000313" key="3">
    <source>
        <dbReference type="Proteomes" id="UP000282076"/>
    </source>
</evidence>